<dbReference type="Proteomes" id="UP000504634">
    <property type="component" value="Unplaced"/>
</dbReference>
<dbReference type="OrthoDB" id="10033535at2759"/>
<evidence type="ECO:0000313" key="1">
    <source>
        <dbReference type="Proteomes" id="UP000504634"/>
    </source>
</evidence>
<reference evidence="2" key="1">
    <citation type="submission" date="2025-08" db="UniProtKB">
        <authorList>
            <consortium name="RefSeq"/>
        </authorList>
    </citation>
    <scope>IDENTIFICATION</scope>
    <source>
        <strain evidence="2">11010-0011.00</strain>
        <tissue evidence="2">Whole body</tissue>
    </source>
</reference>
<protein>
    <submittedName>
        <fullName evidence="2">Uncharacterized protein LOC115626046</fullName>
    </submittedName>
</protein>
<dbReference type="GeneID" id="115626046"/>
<dbReference type="InterPro" id="IPR008952">
    <property type="entry name" value="Tetraspanin_EC2_sf"/>
</dbReference>
<dbReference type="RefSeq" id="XP_030377158.1">
    <property type="nucleotide sequence ID" value="XM_030521298.1"/>
</dbReference>
<proteinExistence type="predicted"/>
<dbReference type="AlphaFoldDB" id="A0A6J2TPX2"/>
<accession>A0A6J2TPX2</accession>
<keyword evidence="1" id="KW-1185">Reference proteome</keyword>
<name>A0A6J2TPX2_DROLE</name>
<organism evidence="1 2">
    <name type="scientific">Drosophila lebanonensis</name>
    <name type="common">Fruit fly</name>
    <name type="synonym">Scaptodrosophila lebanonensis</name>
    <dbReference type="NCBI Taxonomy" id="7225"/>
    <lineage>
        <taxon>Eukaryota</taxon>
        <taxon>Metazoa</taxon>
        <taxon>Ecdysozoa</taxon>
        <taxon>Arthropoda</taxon>
        <taxon>Hexapoda</taxon>
        <taxon>Insecta</taxon>
        <taxon>Pterygota</taxon>
        <taxon>Neoptera</taxon>
        <taxon>Endopterygota</taxon>
        <taxon>Diptera</taxon>
        <taxon>Brachycera</taxon>
        <taxon>Muscomorpha</taxon>
        <taxon>Ephydroidea</taxon>
        <taxon>Drosophilidae</taxon>
        <taxon>Scaptodrosophila</taxon>
    </lineage>
</organism>
<evidence type="ECO:0000313" key="2">
    <source>
        <dbReference type="RefSeq" id="XP_030377158.1"/>
    </source>
</evidence>
<dbReference type="Gene3D" id="1.10.1450.10">
    <property type="entry name" value="Tetraspanin"/>
    <property type="match status" value="1"/>
</dbReference>
<gene>
    <name evidence="2" type="primary">LOC115626046</name>
</gene>
<dbReference type="SUPFAM" id="SSF48652">
    <property type="entry name" value="Tetraspanin"/>
    <property type="match status" value="1"/>
</dbReference>
<dbReference type="GO" id="GO:0016020">
    <property type="term" value="C:membrane"/>
    <property type="evidence" value="ECO:0007669"/>
    <property type="project" value="InterPro"/>
</dbReference>
<sequence length="111" mass="12865">MDYCSVPQISLRNTTEFLNTAWWKFTEQNETVWIDIQVKLKCCGLEGPATYLEYMRKVHPTCYTNQSDLAGSLITRGCEKLLSDKFFPLYLLANFLSYLALGLEYEEDVES</sequence>